<keyword evidence="2 5" id="KW-0326">Glycosidase</keyword>
<protein>
    <submittedName>
        <fullName evidence="5">Glycosyl hydrolase, family 31</fullName>
        <ecNumber evidence="5">3.2.1.177</ecNumber>
    </submittedName>
</protein>
<name>A0ABC9KA07_STREE</name>
<proteinExistence type="inferred from homology"/>
<dbReference type="InterPro" id="IPR051816">
    <property type="entry name" value="Glycosyl_Hydrolase_31"/>
</dbReference>
<dbReference type="InterPro" id="IPR013780">
    <property type="entry name" value="Glyco_hydro_b"/>
</dbReference>
<dbReference type="PANTHER" id="PTHR43863">
    <property type="entry name" value="HYDROLASE, PUTATIVE (AFU_ORTHOLOGUE AFUA_1G03140)-RELATED"/>
    <property type="match status" value="1"/>
</dbReference>
<dbReference type="SUPFAM" id="SSF51445">
    <property type="entry name" value="(Trans)glycosidases"/>
    <property type="match status" value="1"/>
</dbReference>
<dbReference type="RefSeq" id="WP_050087998.1">
    <property type="nucleotide sequence ID" value="NZ_CFBR01000001.1"/>
</dbReference>
<dbReference type="PANTHER" id="PTHR43863:SF2">
    <property type="entry name" value="MALTASE-GLUCOAMYLASE"/>
    <property type="match status" value="1"/>
</dbReference>
<evidence type="ECO:0000259" key="4">
    <source>
        <dbReference type="Pfam" id="PF21365"/>
    </source>
</evidence>
<dbReference type="Proteomes" id="UP000042967">
    <property type="component" value="Unassembled WGS sequence"/>
</dbReference>
<dbReference type="InterPro" id="IPR048395">
    <property type="entry name" value="Glyco_hydro_31_C"/>
</dbReference>
<dbReference type="SUPFAM" id="SSF51011">
    <property type="entry name" value="Glycosyl hydrolase domain"/>
    <property type="match status" value="1"/>
</dbReference>
<dbReference type="EMBL" id="CQVU01000001">
    <property type="protein sequence ID" value="CNZ84412.1"/>
    <property type="molecule type" value="Genomic_DNA"/>
</dbReference>
<dbReference type="GO" id="GO:0061634">
    <property type="term" value="F:alpha-D-xyloside xylohydrolase"/>
    <property type="evidence" value="ECO:0007669"/>
    <property type="project" value="UniProtKB-EC"/>
</dbReference>
<dbReference type="AlphaFoldDB" id="A0ABC9KA07"/>
<evidence type="ECO:0000259" key="3">
    <source>
        <dbReference type="Pfam" id="PF01055"/>
    </source>
</evidence>
<evidence type="ECO:0000256" key="1">
    <source>
        <dbReference type="ARBA" id="ARBA00007806"/>
    </source>
</evidence>
<comment type="caution">
    <text evidence="5">The sequence shown here is derived from an EMBL/GenBank/DDBJ whole genome shotgun (WGS) entry which is preliminary data.</text>
</comment>
<evidence type="ECO:0000313" key="5">
    <source>
        <dbReference type="EMBL" id="CNZ84412.1"/>
    </source>
</evidence>
<dbReference type="Gene3D" id="3.20.20.80">
    <property type="entry name" value="Glycosidases"/>
    <property type="match status" value="1"/>
</dbReference>
<comment type="similarity">
    <text evidence="1 2">Belongs to the glycosyl hydrolase 31 family.</text>
</comment>
<keyword evidence="2 5" id="KW-0378">Hydrolase</keyword>
<dbReference type="InterPro" id="IPR000322">
    <property type="entry name" value="Glyco_hydro_31_TIM"/>
</dbReference>
<dbReference type="EC" id="3.2.1.177" evidence="5"/>
<feature type="domain" description="Glycoside hydrolase family 31 TIM barrel" evidence="3">
    <location>
        <begin position="176"/>
        <end position="477"/>
    </location>
</feature>
<dbReference type="InterPro" id="IPR017853">
    <property type="entry name" value="GH"/>
</dbReference>
<sequence length="738" mass="86284">MKIFKGEFYRISVLTDKLVRLEYSRTGNFEDRTTQLIYNRDFGQVSLDYIETSNVLDIMTDYFHLHFNKGEFNAENLFIELKGNFAVYGSRWYFGESIETLKGTARTLDKADGAISLEDGIISRNGIALLDDSQGFIWDEQSGYIERENQIDLYFFAYGHDYRGAIRDFYHLTGSTPLLPRYALGNWWSRYWPYTSDEYLDLIDRFETEKIPLSIGVLDMDWHITDIPARFGSGWTGYSWNRNLIPNPEQLLQQLHDRKLKLSLNVHPADGIRAYEEAYPQIAKRLGLNVELEEPAIFDFFNPSFREAYFKDVHYELEKQGVDFWWIDWQQGTQGMLDPLWLLNHYHYQDSCKNAEGGLILSRYAGPGSHRYPVGFSGDTIISWNSLRFQPYFTATASNIGYSWWSHDIGGHMLGDYDEELQTRWLQFGVFSPITRLHSSRSPFNSKEPWFFSETTFKIMKKYLRLRHQMIPYLYTMNVKTHEEGAPLISPIYYFYPENDESYNVPNQYFFGTELMVAPIVEKMDLTFQSAKVDVWFPEGEWYDFFSEKKYTGGVKLSVYRDISTTPVFAKSGAIIPLVGSEIGMGVDLPEVVDWYVFPGKQHSFEMLEDQNGQRYKTRLSIDWEMGMVELALQGDSSIVPSNRKHRIHFKGTNVSIIELPNKNDTAKFEWKDNKRTSLNDEVFRLLKTASLPYELKDRLLNQFINAKNSHDLMNILHHQDKELRGRLLEMIFTSSQN</sequence>
<organism evidence="5 6">
    <name type="scientific">Streptococcus pneumoniae</name>
    <dbReference type="NCBI Taxonomy" id="1313"/>
    <lineage>
        <taxon>Bacteria</taxon>
        <taxon>Bacillati</taxon>
        <taxon>Bacillota</taxon>
        <taxon>Bacilli</taxon>
        <taxon>Lactobacillales</taxon>
        <taxon>Streptococcaceae</taxon>
        <taxon>Streptococcus</taxon>
    </lineage>
</organism>
<dbReference type="CDD" id="cd06595">
    <property type="entry name" value="GH31_u1"/>
    <property type="match status" value="1"/>
</dbReference>
<accession>A0ABC9KA07</accession>
<reference evidence="5 6" key="1">
    <citation type="submission" date="2015-03" db="EMBL/GenBank/DDBJ databases">
        <authorList>
            <consortium name="Pathogen Informatics"/>
            <person name="Murphy D."/>
        </authorList>
    </citation>
    <scope>NUCLEOTIDE SEQUENCE [LARGE SCALE GENOMIC DNA]</scope>
    <source>
        <strain evidence="5 6">SMRU1414</strain>
    </source>
</reference>
<gene>
    <name evidence="5" type="primary">yicI</name>
    <name evidence="5" type="ORF">ERS020924_00065</name>
</gene>
<dbReference type="Gene3D" id="2.60.40.1180">
    <property type="entry name" value="Golgi alpha-mannosidase II"/>
    <property type="match status" value="1"/>
</dbReference>
<feature type="domain" description="Glycosyl hydrolase family 31 C-terminal" evidence="4">
    <location>
        <begin position="485"/>
        <end position="576"/>
    </location>
</feature>
<dbReference type="Pfam" id="PF21365">
    <property type="entry name" value="Glyco_hydro_31_3rd"/>
    <property type="match status" value="1"/>
</dbReference>
<evidence type="ECO:0000256" key="2">
    <source>
        <dbReference type="RuleBase" id="RU361185"/>
    </source>
</evidence>
<dbReference type="Pfam" id="PF01055">
    <property type="entry name" value="Glyco_hydro_31_2nd"/>
    <property type="match status" value="1"/>
</dbReference>
<evidence type="ECO:0000313" key="6">
    <source>
        <dbReference type="Proteomes" id="UP000042967"/>
    </source>
</evidence>